<accession>A0A382A2F1</accession>
<feature type="transmembrane region" description="Helical" evidence="1">
    <location>
        <begin position="50"/>
        <end position="70"/>
    </location>
</feature>
<feature type="transmembrane region" description="Helical" evidence="1">
    <location>
        <begin position="82"/>
        <end position="101"/>
    </location>
</feature>
<keyword evidence="1" id="KW-0472">Membrane</keyword>
<keyword evidence="1" id="KW-0812">Transmembrane</keyword>
<protein>
    <submittedName>
        <fullName evidence="2">Uncharacterized protein</fullName>
    </submittedName>
</protein>
<reference evidence="2" key="1">
    <citation type="submission" date="2018-05" db="EMBL/GenBank/DDBJ databases">
        <authorList>
            <person name="Lanie J.A."/>
            <person name="Ng W.-L."/>
            <person name="Kazmierczak K.M."/>
            <person name="Andrzejewski T.M."/>
            <person name="Davidsen T.M."/>
            <person name="Wayne K.J."/>
            <person name="Tettelin H."/>
            <person name="Glass J.I."/>
            <person name="Rusch D."/>
            <person name="Podicherti R."/>
            <person name="Tsui H.-C.T."/>
            <person name="Winkler M.E."/>
        </authorList>
    </citation>
    <scope>NUCLEOTIDE SEQUENCE</scope>
</reference>
<keyword evidence="1" id="KW-1133">Transmembrane helix</keyword>
<name>A0A382A2F1_9ZZZZ</name>
<feature type="transmembrane region" description="Helical" evidence="1">
    <location>
        <begin position="12"/>
        <end position="30"/>
    </location>
</feature>
<evidence type="ECO:0000256" key="1">
    <source>
        <dbReference type="SAM" id="Phobius"/>
    </source>
</evidence>
<dbReference type="AlphaFoldDB" id="A0A382A2F1"/>
<organism evidence="2">
    <name type="scientific">marine metagenome</name>
    <dbReference type="NCBI Taxonomy" id="408172"/>
    <lineage>
        <taxon>unclassified sequences</taxon>
        <taxon>metagenomes</taxon>
        <taxon>ecological metagenomes</taxon>
    </lineage>
</organism>
<evidence type="ECO:0000313" key="2">
    <source>
        <dbReference type="EMBL" id="SVA95715.1"/>
    </source>
</evidence>
<feature type="transmembrane region" description="Helical" evidence="1">
    <location>
        <begin position="113"/>
        <end position="130"/>
    </location>
</feature>
<proteinExistence type="predicted"/>
<sequence length="147" mass="15684">MSDDVQDNRRLVAIAVIGLLLIVLTAQLLFTVETSLNEGRGPGLEGERSLATIPLMILIAALLGILFLQLRSGPLRLTSQDTRIAALMAAMFLFGMLIEPMLVVPRGLVETDAIGILIVLMPIALIAALLRSHSQGSSAPPTTSEEE</sequence>
<gene>
    <name evidence="2" type="ORF">METZ01_LOCUS148569</name>
</gene>
<dbReference type="EMBL" id="UINC01023643">
    <property type="protein sequence ID" value="SVA95715.1"/>
    <property type="molecule type" value="Genomic_DNA"/>
</dbReference>